<proteinExistence type="predicted"/>
<evidence type="ECO:0000313" key="2">
    <source>
        <dbReference type="Proteomes" id="UP001056120"/>
    </source>
</evidence>
<comment type="caution">
    <text evidence="1">The sequence shown here is derived from an EMBL/GenBank/DDBJ whole genome shotgun (WGS) entry which is preliminary data.</text>
</comment>
<evidence type="ECO:0000313" key="1">
    <source>
        <dbReference type="EMBL" id="KAI3802265.1"/>
    </source>
</evidence>
<sequence>MVELSTGIAYQEITEDNGTKWRLELGRNGSGRQDFKLENVTSGNQLLDGISPRNLVRLWLFISELVSYDKTCNWARPDTCLDETKLTRHSTRVEVVCWVRIRMWVSRPPTGSDDPYVGETNWSGPFVRVGETRPDMPLAAVEVQGTALSVARQKKLWTAGQCRGVTGFTICNLAGLVPGVKFCFN</sequence>
<protein>
    <submittedName>
        <fullName evidence="1">Uncharacterized protein</fullName>
    </submittedName>
</protein>
<dbReference type="EMBL" id="CM042027">
    <property type="protein sequence ID" value="KAI3802265.1"/>
    <property type="molecule type" value="Genomic_DNA"/>
</dbReference>
<accession>A0ACB9I4G9</accession>
<reference evidence="2" key="1">
    <citation type="journal article" date="2022" name="Mol. Ecol. Resour.">
        <title>The genomes of chicory, endive, great burdock and yacon provide insights into Asteraceae palaeo-polyploidization history and plant inulin production.</title>
        <authorList>
            <person name="Fan W."/>
            <person name="Wang S."/>
            <person name="Wang H."/>
            <person name="Wang A."/>
            <person name="Jiang F."/>
            <person name="Liu H."/>
            <person name="Zhao H."/>
            <person name="Xu D."/>
            <person name="Zhang Y."/>
        </authorList>
    </citation>
    <scope>NUCLEOTIDE SEQUENCE [LARGE SCALE GENOMIC DNA]</scope>
    <source>
        <strain evidence="2">cv. Yunnan</strain>
    </source>
</reference>
<keyword evidence="2" id="KW-1185">Reference proteome</keyword>
<gene>
    <name evidence="1" type="ORF">L1987_30395</name>
</gene>
<organism evidence="1 2">
    <name type="scientific">Smallanthus sonchifolius</name>
    <dbReference type="NCBI Taxonomy" id="185202"/>
    <lineage>
        <taxon>Eukaryota</taxon>
        <taxon>Viridiplantae</taxon>
        <taxon>Streptophyta</taxon>
        <taxon>Embryophyta</taxon>
        <taxon>Tracheophyta</taxon>
        <taxon>Spermatophyta</taxon>
        <taxon>Magnoliopsida</taxon>
        <taxon>eudicotyledons</taxon>
        <taxon>Gunneridae</taxon>
        <taxon>Pentapetalae</taxon>
        <taxon>asterids</taxon>
        <taxon>campanulids</taxon>
        <taxon>Asterales</taxon>
        <taxon>Asteraceae</taxon>
        <taxon>Asteroideae</taxon>
        <taxon>Heliantheae alliance</taxon>
        <taxon>Millerieae</taxon>
        <taxon>Smallanthus</taxon>
    </lineage>
</organism>
<reference evidence="1 2" key="2">
    <citation type="journal article" date="2022" name="Mol. Ecol. Resour.">
        <title>The genomes of chicory, endive, great burdock and yacon provide insights into Asteraceae paleo-polyploidization history and plant inulin production.</title>
        <authorList>
            <person name="Fan W."/>
            <person name="Wang S."/>
            <person name="Wang H."/>
            <person name="Wang A."/>
            <person name="Jiang F."/>
            <person name="Liu H."/>
            <person name="Zhao H."/>
            <person name="Xu D."/>
            <person name="Zhang Y."/>
        </authorList>
    </citation>
    <scope>NUCLEOTIDE SEQUENCE [LARGE SCALE GENOMIC DNA]</scope>
    <source>
        <strain evidence="2">cv. Yunnan</strain>
        <tissue evidence="1">Leaves</tissue>
    </source>
</reference>
<dbReference type="Proteomes" id="UP001056120">
    <property type="component" value="Linkage Group LG10"/>
</dbReference>
<name>A0ACB9I4G9_9ASTR</name>